<evidence type="ECO:0000256" key="3">
    <source>
        <dbReference type="ARBA" id="ARBA00023163"/>
    </source>
</evidence>
<keyword evidence="6" id="KW-1185">Reference proteome</keyword>
<comment type="caution">
    <text evidence="5">The sequence shown here is derived from an EMBL/GenBank/DDBJ whole genome shotgun (WGS) entry which is preliminary data.</text>
</comment>
<keyword evidence="1" id="KW-0805">Transcription regulation</keyword>
<dbReference type="Gene3D" id="1.20.120.530">
    <property type="entry name" value="GntR ligand-binding domain-like"/>
    <property type="match status" value="1"/>
</dbReference>
<dbReference type="GO" id="GO:0003700">
    <property type="term" value="F:DNA-binding transcription factor activity"/>
    <property type="evidence" value="ECO:0007669"/>
    <property type="project" value="InterPro"/>
</dbReference>
<keyword evidence="2" id="KW-0238">DNA-binding</keyword>
<name>A0A6B0U253_9RHOB</name>
<dbReference type="InterPro" id="IPR000524">
    <property type="entry name" value="Tscrpt_reg_HTH_GntR"/>
</dbReference>
<evidence type="ECO:0000256" key="1">
    <source>
        <dbReference type="ARBA" id="ARBA00023015"/>
    </source>
</evidence>
<dbReference type="Gene3D" id="1.10.10.10">
    <property type="entry name" value="Winged helix-like DNA-binding domain superfamily/Winged helix DNA-binding domain"/>
    <property type="match status" value="1"/>
</dbReference>
<dbReference type="InterPro" id="IPR008920">
    <property type="entry name" value="TF_FadR/GntR_C"/>
</dbReference>
<dbReference type="GO" id="GO:0003677">
    <property type="term" value="F:DNA binding"/>
    <property type="evidence" value="ECO:0007669"/>
    <property type="project" value="UniProtKB-KW"/>
</dbReference>
<evidence type="ECO:0000256" key="2">
    <source>
        <dbReference type="ARBA" id="ARBA00023125"/>
    </source>
</evidence>
<accession>A0A6B0U253</accession>
<evidence type="ECO:0000313" key="6">
    <source>
        <dbReference type="Proteomes" id="UP000436016"/>
    </source>
</evidence>
<dbReference type="Pfam" id="PF07729">
    <property type="entry name" value="FCD"/>
    <property type="match status" value="1"/>
</dbReference>
<evidence type="ECO:0000259" key="4">
    <source>
        <dbReference type="PROSITE" id="PS50949"/>
    </source>
</evidence>
<dbReference type="SMART" id="SM00345">
    <property type="entry name" value="HTH_GNTR"/>
    <property type="match status" value="1"/>
</dbReference>
<dbReference type="Proteomes" id="UP000436016">
    <property type="component" value="Unassembled WGS sequence"/>
</dbReference>
<dbReference type="SUPFAM" id="SSF48008">
    <property type="entry name" value="GntR ligand-binding domain-like"/>
    <property type="match status" value="1"/>
</dbReference>
<evidence type="ECO:0000313" key="5">
    <source>
        <dbReference type="EMBL" id="MXU65111.1"/>
    </source>
</evidence>
<dbReference type="PANTHER" id="PTHR43537">
    <property type="entry name" value="TRANSCRIPTIONAL REGULATOR, GNTR FAMILY"/>
    <property type="match status" value="1"/>
</dbReference>
<gene>
    <name evidence="5" type="ORF">GSH16_06605</name>
</gene>
<protein>
    <submittedName>
        <fullName evidence="5">FCD domain-containing protein</fullName>
    </submittedName>
</protein>
<proteinExistence type="predicted"/>
<dbReference type="SMART" id="SM00895">
    <property type="entry name" value="FCD"/>
    <property type="match status" value="1"/>
</dbReference>
<dbReference type="InterPro" id="IPR011711">
    <property type="entry name" value="GntR_C"/>
</dbReference>
<organism evidence="5 6">
    <name type="scientific">Oceanomicrobium pacificus</name>
    <dbReference type="NCBI Taxonomy" id="2692916"/>
    <lineage>
        <taxon>Bacteria</taxon>
        <taxon>Pseudomonadati</taxon>
        <taxon>Pseudomonadota</taxon>
        <taxon>Alphaproteobacteria</taxon>
        <taxon>Rhodobacterales</taxon>
        <taxon>Paracoccaceae</taxon>
        <taxon>Oceanomicrobium</taxon>
    </lineage>
</organism>
<dbReference type="SUPFAM" id="SSF46785">
    <property type="entry name" value="Winged helix' DNA-binding domain"/>
    <property type="match status" value="1"/>
</dbReference>
<dbReference type="InterPro" id="IPR036390">
    <property type="entry name" value="WH_DNA-bd_sf"/>
</dbReference>
<dbReference type="PROSITE" id="PS50949">
    <property type="entry name" value="HTH_GNTR"/>
    <property type="match status" value="1"/>
</dbReference>
<reference evidence="5 6" key="1">
    <citation type="submission" date="2019-12" db="EMBL/GenBank/DDBJ databases">
        <title>Strain KN286 was isolated from seawater, which was collected from Caroline Seamount in the tropical western Pacific.</title>
        <authorList>
            <person name="Wang Q."/>
        </authorList>
    </citation>
    <scope>NUCLEOTIDE SEQUENCE [LARGE SCALE GENOMIC DNA]</scope>
    <source>
        <strain evidence="5 6">KN286</strain>
    </source>
</reference>
<feature type="domain" description="HTH gntR-type" evidence="4">
    <location>
        <begin position="11"/>
        <end position="78"/>
    </location>
</feature>
<dbReference type="RefSeq" id="WP_160853298.1">
    <property type="nucleotide sequence ID" value="NZ_WUWG01000003.1"/>
</dbReference>
<dbReference type="AlphaFoldDB" id="A0A6B0U253"/>
<dbReference type="Pfam" id="PF00392">
    <property type="entry name" value="GntR"/>
    <property type="match status" value="1"/>
</dbReference>
<keyword evidence="3" id="KW-0804">Transcription</keyword>
<dbReference type="EMBL" id="WUWG01000003">
    <property type="protein sequence ID" value="MXU65111.1"/>
    <property type="molecule type" value="Genomic_DNA"/>
</dbReference>
<sequence length="227" mass="26065">MAVLNEVGERRTSADIVYDHLYEEIVSLSLLPGDKISEAEVAKRFGVSRQPVRDAFNRLGLQNLLLIRPQKATEVRQFSREGIENARFIRTAVEVEVLRKGARNWTGRHDDRIDENLDAQREAVAVGDVDRFHGLDYRFHELLCEASGAAFAFRTIAANKTQIDRLCILSLTSKESMEELIVDHEDLVAALRGGDVLRTEEVIRRHLMRLDPTVEKIYNTRREYFED</sequence>
<dbReference type="InterPro" id="IPR036388">
    <property type="entry name" value="WH-like_DNA-bd_sf"/>
</dbReference>
<dbReference type="PANTHER" id="PTHR43537:SF49">
    <property type="entry name" value="TRANSCRIPTIONAL REGULATORY PROTEIN"/>
    <property type="match status" value="1"/>
</dbReference>